<sequence length="290" mass="31552">MSHSFNTITQRHSTYPAIDPLLPQHSTKGKTVLITAGATGVGKSVARAFAISGARRIFVALRNREAHREACKQLQDEFPGVVFEVVQVSLDSLSSIETLWQTLKDTIDIVVLSAAHSPHRGPSTTIDAHDATAAMTTNIVGNWEMARHYLASCQRNGVRGSIVEVSSGAAHSTNGRNSVYGASKIGSSFLLAALASENRAHLRLFSLHPGMVWSTMGEKAGYRRTDLPVDDDDLVGSFVVWLVSGEKTWLEGRFVWATWDVDELTNRKDELLADETLLTLGLIGWAGPSK</sequence>
<proteinExistence type="inferred from homology"/>
<dbReference type="Pfam" id="PF00106">
    <property type="entry name" value="adh_short"/>
    <property type="match status" value="1"/>
</dbReference>
<dbReference type="EMBL" id="KZ819642">
    <property type="protein sequence ID" value="PWN86751.1"/>
    <property type="molecule type" value="Genomic_DNA"/>
</dbReference>
<protein>
    <submittedName>
        <fullName evidence="4">NAD(P)-binding protein</fullName>
    </submittedName>
</protein>
<evidence type="ECO:0000256" key="2">
    <source>
        <dbReference type="ARBA" id="ARBA00022857"/>
    </source>
</evidence>
<dbReference type="GeneID" id="37044824"/>
<evidence type="ECO:0000313" key="5">
    <source>
        <dbReference type="Proteomes" id="UP000245768"/>
    </source>
</evidence>
<organism evidence="4 5">
    <name type="scientific">Acaromyces ingoldii</name>
    <dbReference type="NCBI Taxonomy" id="215250"/>
    <lineage>
        <taxon>Eukaryota</taxon>
        <taxon>Fungi</taxon>
        <taxon>Dikarya</taxon>
        <taxon>Basidiomycota</taxon>
        <taxon>Ustilaginomycotina</taxon>
        <taxon>Exobasidiomycetes</taxon>
        <taxon>Exobasidiales</taxon>
        <taxon>Cryptobasidiaceae</taxon>
        <taxon>Acaromyces</taxon>
    </lineage>
</organism>
<evidence type="ECO:0000313" key="4">
    <source>
        <dbReference type="EMBL" id="PWN86751.1"/>
    </source>
</evidence>
<keyword evidence="2" id="KW-0521">NADP</keyword>
<dbReference type="STRING" id="215250.A0A316YBZ3"/>
<dbReference type="Gene3D" id="3.40.50.720">
    <property type="entry name" value="NAD(P)-binding Rossmann-like Domain"/>
    <property type="match status" value="1"/>
</dbReference>
<dbReference type="PANTHER" id="PTHR43008">
    <property type="entry name" value="BENZIL REDUCTASE"/>
    <property type="match status" value="1"/>
</dbReference>
<dbReference type="Proteomes" id="UP000245768">
    <property type="component" value="Unassembled WGS sequence"/>
</dbReference>
<dbReference type="InterPro" id="IPR020904">
    <property type="entry name" value="Sc_DH/Rdtase_CS"/>
</dbReference>
<dbReference type="CDD" id="cd05233">
    <property type="entry name" value="SDR_c"/>
    <property type="match status" value="1"/>
</dbReference>
<dbReference type="RefSeq" id="XP_025373949.1">
    <property type="nucleotide sequence ID" value="XM_025522908.1"/>
</dbReference>
<accession>A0A316YBZ3</accession>
<gene>
    <name evidence="4" type="ORF">FA10DRAFT_269858</name>
</gene>
<dbReference type="InterPro" id="IPR036291">
    <property type="entry name" value="NAD(P)-bd_dom_sf"/>
</dbReference>
<keyword evidence="5" id="KW-1185">Reference proteome</keyword>
<name>A0A316YBZ3_9BASI</name>
<dbReference type="OrthoDB" id="1933717at2759"/>
<evidence type="ECO:0000256" key="3">
    <source>
        <dbReference type="ARBA" id="ARBA00023002"/>
    </source>
</evidence>
<comment type="similarity">
    <text evidence="1">Belongs to the short-chain dehydrogenases/reductases (SDR) family.</text>
</comment>
<dbReference type="PANTHER" id="PTHR43008:SF4">
    <property type="entry name" value="CHAIN DEHYDROGENASE, PUTATIVE (AFU_ORTHOLOGUE AFUA_4G08710)-RELATED"/>
    <property type="match status" value="1"/>
</dbReference>
<reference evidence="4 5" key="1">
    <citation type="journal article" date="2018" name="Mol. Biol. Evol.">
        <title>Broad Genomic Sampling Reveals a Smut Pathogenic Ancestry of the Fungal Clade Ustilaginomycotina.</title>
        <authorList>
            <person name="Kijpornyongpan T."/>
            <person name="Mondo S.J."/>
            <person name="Barry K."/>
            <person name="Sandor L."/>
            <person name="Lee J."/>
            <person name="Lipzen A."/>
            <person name="Pangilinan J."/>
            <person name="LaButti K."/>
            <person name="Hainaut M."/>
            <person name="Henrissat B."/>
            <person name="Grigoriev I.V."/>
            <person name="Spatafora J.W."/>
            <person name="Aime M.C."/>
        </authorList>
    </citation>
    <scope>NUCLEOTIDE SEQUENCE [LARGE SCALE GENOMIC DNA]</scope>
    <source>
        <strain evidence="4 5">MCA 4198</strain>
    </source>
</reference>
<dbReference type="GO" id="GO:0050664">
    <property type="term" value="F:oxidoreductase activity, acting on NAD(P)H, oxygen as acceptor"/>
    <property type="evidence" value="ECO:0007669"/>
    <property type="project" value="TreeGrafter"/>
</dbReference>
<dbReference type="PROSITE" id="PS00061">
    <property type="entry name" value="ADH_SHORT"/>
    <property type="match status" value="1"/>
</dbReference>
<keyword evidence="3" id="KW-0560">Oxidoreductase</keyword>
<evidence type="ECO:0000256" key="1">
    <source>
        <dbReference type="ARBA" id="ARBA00006484"/>
    </source>
</evidence>
<dbReference type="InterPro" id="IPR002347">
    <property type="entry name" value="SDR_fam"/>
</dbReference>
<dbReference type="SUPFAM" id="SSF51735">
    <property type="entry name" value="NAD(P)-binding Rossmann-fold domains"/>
    <property type="match status" value="1"/>
</dbReference>
<dbReference type="PRINTS" id="PR00081">
    <property type="entry name" value="GDHRDH"/>
</dbReference>
<dbReference type="AlphaFoldDB" id="A0A316YBZ3"/>
<dbReference type="InParanoid" id="A0A316YBZ3"/>
<dbReference type="GO" id="GO:0016616">
    <property type="term" value="F:oxidoreductase activity, acting on the CH-OH group of donors, NAD or NADP as acceptor"/>
    <property type="evidence" value="ECO:0007669"/>
    <property type="project" value="UniProtKB-ARBA"/>
</dbReference>